<dbReference type="SUPFAM" id="SSF53383">
    <property type="entry name" value="PLP-dependent transferases"/>
    <property type="match status" value="1"/>
</dbReference>
<evidence type="ECO:0008006" key="10">
    <source>
        <dbReference type="Google" id="ProtNLM"/>
    </source>
</evidence>
<dbReference type="InterPro" id="IPR015422">
    <property type="entry name" value="PyrdxlP-dep_Trfase_small"/>
</dbReference>
<evidence type="ECO:0000256" key="1">
    <source>
        <dbReference type="ARBA" id="ARBA00001933"/>
    </source>
</evidence>
<evidence type="ECO:0000256" key="3">
    <source>
        <dbReference type="ARBA" id="ARBA00022576"/>
    </source>
</evidence>
<evidence type="ECO:0000313" key="8">
    <source>
        <dbReference type="EMBL" id="CAI2367744.1"/>
    </source>
</evidence>
<dbReference type="AlphaFoldDB" id="A0AAD1ULZ0"/>
<dbReference type="PANTHER" id="PTHR43206:SF1">
    <property type="entry name" value="4-AMINOBUTYRATE AMINOTRANSFERASE, MITOCHONDRIAL"/>
    <property type="match status" value="1"/>
</dbReference>
<feature type="coiled-coil region" evidence="7">
    <location>
        <begin position="238"/>
        <end position="265"/>
    </location>
</feature>
<keyword evidence="4" id="KW-0808">Transferase</keyword>
<keyword evidence="5 6" id="KW-0663">Pyridoxal phosphate</keyword>
<accession>A0AAD1ULZ0</accession>
<dbReference type="InterPro" id="IPR015424">
    <property type="entry name" value="PyrdxlP-dep_Trfase"/>
</dbReference>
<dbReference type="EMBL" id="CAMPGE010008858">
    <property type="protein sequence ID" value="CAI2367744.1"/>
    <property type="molecule type" value="Genomic_DNA"/>
</dbReference>
<keyword evidence="7" id="KW-0175">Coiled coil</keyword>
<name>A0AAD1ULZ0_EUPCR</name>
<dbReference type="Gene3D" id="3.90.1150.10">
    <property type="entry name" value="Aspartate Aminotransferase, domain 1"/>
    <property type="match status" value="1"/>
</dbReference>
<comment type="caution">
    <text evidence="8">The sequence shown here is derived from an EMBL/GenBank/DDBJ whole genome shotgun (WGS) entry which is preliminary data.</text>
</comment>
<reference evidence="8" key="1">
    <citation type="submission" date="2023-07" db="EMBL/GenBank/DDBJ databases">
        <authorList>
            <consortium name="AG Swart"/>
            <person name="Singh M."/>
            <person name="Singh A."/>
            <person name="Seah K."/>
            <person name="Emmerich C."/>
        </authorList>
    </citation>
    <scope>NUCLEOTIDE SEQUENCE</scope>
    <source>
        <strain evidence="8">DP1</strain>
    </source>
</reference>
<evidence type="ECO:0000256" key="2">
    <source>
        <dbReference type="ARBA" id="ARBA00008954"/>
    </source>
</evidence>
<sequence length="485" mass="55450">MFWREFNQKNWQLVRKVTNFSSKTLGLPFAVALRNPTVVNADYTSSHSKPVNEWMKTSLEDKLAGHLFDYKKSRGNFVCDYEGNEILDLAMQGGNLAFGYNPNSFLHLRVRKLYNRLTSSIKIPTKMDSDDYMFYIKTNILPYAPKGMGEVHFTKGKGKLAVESSIKAAILSYRESRGGFEDIDWEKFAASDFSDSVDLLQDRISVLSFESARAPGSNSFAKHDWPVIQTPDLTYPYQKNKKDNIQEENRRLKEVRETIAARESSSPVGAIIVEPITFLGNCMATPTFYRKLRDIAKEHNIPFIVDETRTGFGKTAKFWGLEHWHLDDMPEFVAFGGSSAASGFFTTRDHIPYGPHKLPTIGDESLSNVIEFSETAEYIKKKSLVDKVEDVSGFIKVELDRINKKKGIYTNLRGNGTFLGLDFEDYYRARHFQKYLLRNGVLVSLVGQQTLGIRPSLLLRPDQASHLRDAFIDYYPRFHTDVWLD</sequence>
<organism evidence="8 9">
    <name type="scientific">Euplotes crassus</name>
    <dbReference type="NCBI Taxonomy" id="5936"/>
    <lineage>
        <taxon>Eukaryota</taxon>
        <taxon>Sar</taxon>
        <taxon>Alveolata</taxon>
        <taxon>Ciliophora</taxon>
        <taxon>Intramacronucleata</taxon>
        <taxon>Spirotrichea</taxon>
        <taxon>Hypotrichia</taxon>
        <taxon>Euplotida</taxon>
        <taxon>Euplotidae</taxon>
        <taxon>Moneuplotes</taxon>
    </lineage>
</organism>
<gene>
    <name evidence="8" type="ORF">ECRASSUSDP1_LOCUS9032</name>
</gene>
<dbReference type="GO" id="GO:0009450">
    <property type="term" value="P:gamma-aminobutyric acid catabolic process"/>
    <property type="evidence" value="ECO:0007669"/>
    <property type="project" value="TreeGrafter"/>
</dbReference>
<dbReference type="GO" id="GO:0030170">
    <property type="term" value="F:pyridoxal phosphate binding"/>
    <property type="evidence" value="ECO:0007669"/>
    <property type="project" value="InterPro"/>
</dbReference>
<dbReference type="InterPro" id="IPR005814">
    <property type="entry name" value="Aminotrans_3"/>
</dbReference>
<dbReference type="Pfam" id="PF00202">
    <property type="entry name" value="Aminotran_3"/>
    <property type="match status" value="1"/>
</dbReference>
<evidence type="ECO:0000256" key="5">
    <source>
        <dbReference type="ARBA" id="ARBA00022898"/>
    </source>
</evidence>
<keyword evidence="3" id="KW-0032">Aminotransferase</keyword>
<evidence type="ECO:0000256" key="6">
    <source>
        <dbReference type="RuleBase" id="RU003560"/>
    </source>
</evidence>
<protein>
    <recommendedName>
        <fullName evidence="10">Aminotransferase class III-fold pyridoxal phosphate-dependent enzyme</fullName>
    </recommendedName>
</protein>
<dbReference type="GO" id="GO:0008483">
    <property type="term" value="F:transaminase activity"/>
    <property type="evidence" value="ECO:0007669"/>
    <property type="project" value="UniProtKB-KW"/>
</dbReference>
<keyword evidence="9" id="KW-1185">Reference proteome</keyword>
<evidence type="ECO:0000256" key="7">
    <source>
        <dbReference type="SAM" id="Coils"/>
    </source>
</evidence>
<dbReference type="GO" id="GO:0005739">
    <property type="term" value="C:mitochondrion"/>
    <property type="evidence" value="ECO:0007669"/>
    <property type="project" value="TreeGrafter"/>
</dbReference>
<evidence type="ECO:0000256" key="4">
    <source>
        <dbReference type="ARBA" id="ARBA00022679"/>
    </source>
</evidence>
<dbReference type="PANTHER" id="PTHR43206">
    <property type="entry name" value="AMINOTRANSFERASE"/>
    <property type="match status" value="1"/>
</dbReference>
<evidence type="ECO:0000313" key="9">
    <source>
        <dbReference type="Proteomes" id="UP001295684"/>
    </source>
</evidence>
<proteinExistence type="inferred from homology"/>
<dbReference type="Proteomes" id="UP001295684">
    <property type="component" value="Unassembled WGS sequence"/>
</dbReference>
<dbReference type="Gene3D" id="3.40.640.10">
    <property type="entry name" value="Type I PLP-dependent aspartate aminotransferase-like (Major domain)"/>
    <property type="match status" value="1"/>
</dbReference>
<dbReference type="InterPro" id="IPR015421">
    <property type="entry name" value="PyrdxlP-dep_Trfase_major"/>
</dbReference>
<comment type="similarity">
    <text evidence="2 6">Belongs to the class-III pyridoxal-phosphate-dependent aminotransferase family.</text>
</comment>
<dbReference type="PIRSF" id="PIRSF000521">
    <property type="entry name" value="Transaminase_4ab_Lys_Orn"/>
    <property type="match status" value="1"/>
</dbReference>
<comment type="cofactor">
    <cofactor evidence="1">
        <name>pyridoxal 5'-phosphate</name>
        <dbReference type="ChEBI" id="CHEBI:597326"/>
    </cofactor>
</comment>